<dbReference type="PANTHER" id="PTHR13353:SF5">
    <property type="entry name" value="TRANSMEMBRANE PROTEIN 19"/>
    <property type="match status" value="1"/>
</dbReference>
<dbReference type="InterPro" id="IPR002794">
    <property type="entry name" value="DUF92_TMEM19"/>
</dbReference>
<feature type="transmembrane region" description="Helical" evidence="6">
    <location>
        <begin position="70"/>
        <end position="97"/>
    </location>
</feature>
<organism evidence="7 8">
    <name type="scientific">Mortierella alpina</name>
    <name type="common">Oleaginous fungus</name>
    <name type="synonym">Mortierella renispora</name>
    <dbReference type="NCBI Taxonomy" id="64518"/>
    <lineage>
        <taxon>Eukaryota</taxon>
        <taxon>Fungi</taxon>
        <taxon>Fungi incertae sedis</taxon>
        <taxon>Mucoromycota</taxon>
        <taxon>Mortierellomycotina</taxon>
        <taxon>Mortierellomycetes</taxon>
        <taxon>Mortierellales</taxon>
        <taxon>Mortierellaceae</taxon>
        <taxon>Mortierella</taxon>
    </lineage>
</organism>
<evidence type="ECO:0000256" key="3">
    <source>
        <dbReference type="ARBA" id="ARBA00022692"/>
    </source>
</evidence>
<dbReference type="Pfam" id="PF01940">
    <property type="entry name" value="DUF92"/>
    <property type="match status" value="1"/>
</dbReference>
<dbReference type="Proteomes" id="UP000717515">
    <property type="component" value="Unassembled WGS sequence"/>
</dbReference>
<evidence type="ECO:0000256" key="2">
    <source>
        <dbReference type="ARBA" id="ARBA00009012"/>
    </source>
</evidence>
<dbReference type="PANTHER" id="PTHR13353">
    <property type="entry name" value="TRANSMEMBRANE PROTEIN 19"/>
    <property type="match status" value="1"/>
</dbReference>
<keyword evidence="5 6" id="KW-0472">Membrane</keyword>
<keyword evidence="4 6" id="KW-1133">Transmembrane helix</keyword>
<gene>
    <name evidence="7" type="ORF">KVV02_007830</name>
</gene>
<sequence length="350" mass="37223">MGIIVHPSNPSFKHENKKKTQSRIHLARMVSSKLSPPAGTSPVSLLYPAALCAFMVQHGLSKKSLSHSGAVAATVVGLGTFTNSPYVFGSVLLTFYLSSSKLTKFKSQIKKTLEEDHQEGGGRTAIQVFSNGAVGTVLALAYQYVYWTSESRPATLFMNDWRASTILFAYIGHYACCNGDTWASELGILNKSWPTLITTLKKVPPGTNGGVSPLGLAASFGGGLLIGVAAAISVVVQLALEAPISWKSGKGWTGLDAFSKAADVKFLFALLLAGAGAGFFGSLLDSVLGATVQKSNYSTKNKVITYKAAEKDDEIKPISGLDILDNHQVNFFSSMAIALATGYLSWKALW</sequence>
<dbReference type="GO" id="GO:0016020">
    <property type="term" value="C:membrane"/>
    <property type="evidence" value="ECO:0007669"/>
    <property type="project" value="UniProtKB-SubCell"/>
</dbReference>
<evidence type="ECO:0000256" key="6">
    <source>
        <dbReference type="SAM" id="Phobius"/>
    </source>
</evidence>
<accession>A0A9P8A0N1</accession>
<reference evidence="7" key="1">
    <citation type="submission" date="2021-07" db="EMBL/GenBank/DDBJ databases">
        <title>Draft genome of Mortierella alpina, strain LL118, isolated from an aspen leaf litter sample.</title>
        <authorList>
            <person name="Yang S."/>
            <person name="Vinatzer B.A."/>
        </authorList>
    </citation>
    <scope>NUCLEOTIDE SEQUENCE</scope>
    <source>
        <strain evidence="7">LL118</strain>
    </source>
</reference>
<feature type="transmembrane region" description="Helical" evidence="6">
    <location>
        <begin position="266"/>
        <end position="284"/>
    </location>
</feature>
<evidence type="ECO:0000313" key="7">
    <source>
        <dbReference type="EMBL" id="KAG9320641.1"/>
    </source>
</evidence>
<evidence type="ECO:0000256" key="4">
    <source>
        <dbReference type="ARBA" id="ARBA00022989"/>
    </source>
</evidence>
<keyword evidence="3 6" id="KW-0812">Transmembrane</keyword>
<comment type="subcellular location">
    <subcellularLocation>
        <location evidence="1">Membrane</location>
        <topology evidence="1">Multi-pass membrane protein</topology>
    </subcellularLocation>
</comment>
<comment type="similarity">
    <text evidence="2">Belongs to the TMEM19 family.</text>
</comment>
<proteinExistence type="inferred from homology"/>
<protein>
    <recommendedName>
        <fullName evidence="9">Integral membrane family protein</fullName>
    </recommendedName>
</protein>
<dbReference type="AlphaFoldDB" id="A0A9P8A0N1"/>
<evidence type="ECO:0000256" key="5">
    <source>
        <dbReference type="ARBA" id="ARBA00023136"/>
    </source>
</evidence>
<evidence type="ECO:0000313" key="8">
    <source>
        <dbReference type="Proteomes" id="UP000717515"/>
    </source>
</evidence>
<comment type="caution">
    <text evidence="7">The sequence shown here is derived from an EMBL/GenBank/DDBJ whole genome shotgun (WGS) entry which is preliminary data.</text>
</comment>
<feature type="transmembrane region" description="Helical" evidence="6">
    <location>
        <begin position="128"/>
        <end position="147"/>
    </location>
</feature>
<dbReference type="EMBL" id="JAIFTL010000271">
    <property type="protein sequence ID" value="KAG9320641.1"/>
    <property type="molecule type" value="Genomic_DNA"/>
</dbReference>
<evidence type="ECO:0008006" key="9">
    <source>
        <dbReference type="Google" id="ProtNLM"/>
    </source>
</evidence>
<name>A0A9P8A0N1_MORAP</name>
<evidence type="ECO:0000256" key="1">
    <source>
        <dbReference type="ARBA" id="ARBA00004141"/>
    </source>
</evidence>
<feature type="transmembrane region" description="Helical" evidence="6">
    <location>
        <begin position="329"/>
        <end position="346"/>
    </location>
</feature>
<feature type="transmembrane region" description="Helical" evidence="6">
    <location>
        <begin position="214"/>
        <end position="240"/>
    </location>
</feature>